<dbReference type="AlphaFoldDB" id="A0A8H7EGP2"/>
<dbReference type="RefSeq" id="XP_038785427.1">
    <property type="nucleotide sequence ID" value="XM_038931955.1"/>
</dbReference>
<reference evidence="1" key="2">
    <citation type="submission" date="2020-08" db="EMBL/GenBank/DDBJ databases">
        <title>Draft Genome Sequence of Cumin Blight Pathogen Alternaria burnsii.</title>
        <authorList>
            <person name="Feng Z."/>
        </authorList>
    </citation>
    <scope>NUCLEOTIDE SEQUENCE</scope>
    <source>
        <strain evidence="1">CBS107.38</strain>
    </source>
</reference>
<evidence type="ECO:0000313" key="1">
    <source>
        <dbReference type="EMBL" id="KAF7675145.1"/>
    </source>
</evidence>
<dbReference type="GeneID" id="62205133"/>
<name>A0A8H7EGP2_9PLEO</name>
<dbReference type="OrthoDB" id="5413827at2759"/>
<reference evidence="1" key="1">
    <citation type="submission" date="2020-01" db="EMBL/GenBank/DDBJ databases">
        <authorList>
            <person name="Feng Z.H.Z."/>
        </authorList>
    </citation>
    <scope>NUCLEOTIDE SEQUENCE</scope>
    <source>
        <strain evidence="1">CBS107.38</strain>
    </source>
</reference>
<gene>
    <name evidence="1" type="ORF">GT037_006908</name>
</gene>
<keyword evidence="2" id="KW-1185">Reference proteome</keyword>
<organism evidence="1 2">
    <name type="scientific">Alternaria burnsii</name>
    <dbReference type="NCBI Taxonomy" id="1187904"/>
    <lineage>
        <taxon>Eukaryota</taxon>
        <taxon>Fungi</taxon>
        <taxon>Dikarya</taxon>
        <taxon>Ascomycota</taxon>
        <taxon>Pezizomycotina</taxon>
        <taxon>Dothideomycetes</taxon>
        <taxon>Pleosporomycetidae</taxon>
        <taxon>Pleosporales</taxon>
        <taxon>Pleosporineae</taxon>
        <taxon>Pleosporaceae</taxon>
        <taxon>Alternaria</taxon>
        <taxon>Alternaria sect. Alternaria</taxon>
    </lineage>
</organism>
<dbReference type="Proteomes" id="UP000596902">
    <property type="component" value="Unassembled WGS sequence"/>
</dbReference>
<comment type="caution">
    <text evidence="1">The sequence shown here is derived from an EMBL/GenBank/DDBJ whole genome shotgun (WGS) entry which is preliminary data.</text>
</comment>
<accession>A0A8H7EGP2</accession>
<dbReference type="EMBL" id="JAAABM010000009">
    <property type="protein sequence ID" value="KAF7675145.1"/>
    <property type="molecule type" value="Genomic_DNA"/>
</dbReference>
<proteinExistence type="predicted"/>
<sequence length="87" mass="10046">MFQQDIPRSLERKRLLAPASYRSLCLKARNGLLKTTITNQSGLMQIAKRNSLQFSLLKLPGKIRNKIYGYAVEYHPVGIHGYFPIRR</sequence>
<evidence type="ECO:0000313" key="2">
    <source>
        <dbReference type="Proteomes" id="UP000596902"/>
    </source>
</evidence>
<protein>
    <submittedName>
        <fullName evidence="1">Uncharacterized protein</fullName>
    </submittedName>
</protein>